<evidence type="ECO:0000313" key="2">
    <source>
        <dbReference type="Proteomes" id="UP000653578"/>
    </source>
</evidence>
<organism evidence="1 2">
    <name type="scientific">Paenibacillus plantarum</name>
    <dbReference type="NCBI Taxonomy" id="2654975"/>
    <lineage>
        <taxon>Bacteria</taxon>
        <taxon>Bacillati</taxon>
        <taxon>Bacillota</taxon>
        <taxon>Bacilli</taxon>
        <taxon>Bacillales</taxon>
        <taxon>Paenibacillaceae</taxon>
        <taxon>Paenibacillus</taxon>
    </lineage>
</organism>
<name>A0ABX1XHM1_9BACL</name>
<proteinExistence type="predicted"/>
<dbReference type="EMBL" id="WHNY01000067">
    <property type="protein sequence ID" value="NOU67501.1"/>
    <property type="molecule type" value="Genomic_DNA"/>
</dbReference>
<evidence type="ECO:0000313" key="1">
    <source>
        <dbReference type="EMBL" id="NOU67501.1"/>
    </source>
</evidence>
<gene>
    <name evidence="1" type="ORF">GC096_26000</name>
</gene>
<comment type="caution">
    <text evidence="1">The sequence shown here is derived from an EMBL/GenBank/DDBJ whole genome shotgun (WGS) entry which is preliminary data.</text>
</comment>
<protein>
    <submittedName>
        <fullName evidence="1">Uncharacterized protein</fullName>
    </submittedName>
</protein>
<dbReference type="Proteomes" id="UP000653578">
    <property type="component" value="Unassembled WGS sequence"/>
</dbReference>
<keyword evidence="2" id="KW-1185">Reference proteome</keyword>
<accession>A0ABX1XHM1</accession>
<reference evidence="1 2" key="1">
    <citation type="submission" date="2019-10" db="EMBL/GenBank/DDBJ databases">
        <title>Description of Paenibacillus humi sp. nov.</title>
        <authorList>
            <person name="Carlier A."/>
            <person name="Qi S."/>
        </authorList>
    </citation>
    <scope>NUCLEOTIDE SEQUENCE [LARGE SCALE GENOMIC DNA]</scope>
    <source>
        <strain evidence="1 2">LMG 31461</strain>
    </source>
</reference>
<dbReference type="RefSeq" id="WP_171634256.1">
    <property type="nucleotide sequence ID" value="NZ_WHNY01000067.1"/>
</dbReference>
<sequence>MKELSKKKDVWDQANLKIEKFLGVNLNSSNESFNVSTGEDSKLLGFVRNSSTIIMQRKFDTFLNGFIKDGVTVEDQLEELIDFIDNEAKAEFIAETFSKIILSKSTQACLILGSMLGTLIKSKADIEYKYLVCVNVLMNLYDIDIINFKFVYLYINNSSSRRKTAILEGKKFNVYCDANDLELSSVFLTIDKCVSNQILNKYNEVSLNMDSNDIDSSDADVDEYFKITSPGELLYEQICKCNL</sequence>